<evidence type="ECO:0000313" key="5">
    <source>
        <dbReference type="EMBL" id="MBS9535616.1"/>
    </source>
</evidence>
<evidence type="ECO:0000256" key="3">
    <source>
        <dbReference type="SAM" id="SignalP"/>
    </source>
</evidence>
<comment type="similarity">
    <text evidence="2">Belongs to the MTB12 family.</text>
</comment>
<name>A0ABS5RN29_9MYCO</name>
<gene>
    <name evidence="5" type="ORF">KIH27_18690</name>
</gene>
<dbReference type="EMBL" id="JAHCLR010000051">
    <property type="protein sequence ID" value="MBS9535616.1"/>
    <property type="molecule type" value="Genomic_DNA"/>
</dbReference>
<feature type="domain" description="Low molecular weight antigen MTB12-like C-terminal" evidence="4">
    <location>
        <begin position="47"/>
        <end position="151"/>
    </location>
</feature>
<feature type="chain" id="PRO_5046898140" description="Low molecular weight antigen MTB12-like C-terminal domain-containing protein" evidence="3">
    <location>
        <begin position="35"/>
        <end position="170"/>
    </location>
</feature>
<evidence type="ECO:0000256" key="2">
    <source>
        <dbReference type="ARBA" id="ARBA00093774"/>
    </source>
</evidence>
<protein>
    <recommendedName>
        <fullName evidence="4">Low molecular weight antigen MTB12-like C-terminal domain-containing protein</fullName>
    </recommendedName>
</protein>
<organism evidence="5 6">
    <name type="scientific">Mycolicibacter acidiphilus</name>
    <dbReference type="NCBI Taxonomy" id="2835306"/>
    <lineage>
        <taxon>Bacteria</taxon>
        <taxon>Bacillati</taxon>
        <taxon>Actinomycetota</taxon>
        <taxon>Actinomycetes</taxon>
        <taxon>Mycobacteriales</taxon>
        <taxon>Mycobacteriaceae</taxon>
        <taxon>Mycolicibacter</taxon>
    </lineage>
</organism>
<evidence type="ECO:0000259" key="4">
    <source>
        <dbReference type="Pfam" id="PF26580"/>
    </source>
</evidence>
<evidence type="ECO:0000313" key="6">
    <source>
        <dbReference type="Proteomes" id="UP001519535"/>
    </source>
</evidence>
<dbReference type="RefSeq" id="WP_214094473.1">
    <property type="nucleotide sequence ID" value="NZ_JAHCLR010000051.1"/>
</dbReference>
<comment type="caution">
    <text evidence="5">The sequence shown here is derived from an EMBL/GenBank/DDBJ whole genome shotgun (WGS) entry which is preliminary data.</text>
</comment>
<sequence length="170" mass="18046">MSRTKLFSVAQALLAAALIAAPVTVVTGAPPAHADCGDPGQPPCNGPVPTADQVIDVLNALFNPNIPAADKGNIVTPPFTPDEDATIDDHLNRMGTRGHLPTNWVITNIQSAPDNFAGVTIESNRCRPGPAVFVLQNGHWLMTHDTAWTALDNIWWNVTHRGGFVSGNSI</sequence>
<keyword evidence="1 3" id="KW-0732">Signal</keyword>
<feature type="signal peptide" evidence="3">
    <location>
        <begin position="1"/>
        <end position="34"/>
    </location>
</feature>
<reference evidence="5 6" key="1">
    <citation type="submission" date="2021-05" db="EMBL/GenBank/DDBJ databases">
        <title>Mycobacterium acidophilum sp. nov., an extremely acid-tolerant member of the genus Mycobacterium.</title>
        <authorList>
            <person name="Xia J."/>
        </authorList>
    </citation>
    <scope>NUCLEOTIDE SEQUENCE [LARGE SCALE GENOMIC DNA]</scope>
    <source>
        <strain evidence="5 6">M1</strain>
    </source>
</reference>
<dbReference type="InterPro" id="IPR058644">
    <property type="entry name" value="Mtb12-like_C"/>
</dbReference>
<evidence type="ECO:0000256" key="1">
    <source>
        <dbReference type="ARBA" id="ARBA00022729"/>
    </source>
</evidence>
<accession>A0ABS5RN29</accession>
<dbReference type="Pfam" id="PF26580">
    <property type="entry name" value="Mtb12_C"/>
    <property type="match status" value="1"/>
</dbReference>
<proteinExistence type="inferred from homology"/>
<keyword evidence="6" id="KW-1185">Reference proteome</keyword>
<dbReference type="Proteomes" id="UP001519535">
    <property type="component" value="Unassembled WGS sequence"/>
</dbReference>